<dbReference type="SUPFAM" id="SSF54686">
    <property type="entry name" value="Ribosomal protein L16p/L10e"/>
    <property type="match status" value="1"/>
</dbReference>
<dbReference type="GO" id="GO:1990904">
    <property type="term" value="C:ribonucleoprotein complex"/>
    <property type="evidence" value="ECO:0007669"/>
    <property type="project" value="UniProtKB-KW"/>
</dbReference>
<sequence>MRTKKKYFFKYKNLFKYKKHLLKFNSIGFKIIFSKIILKKEEEYLKLYIIKIFKSEFKKKIKIWFFFNCYYNLTKLPIESRMGKGKGEIIDTFGFYKKGFILFEINNIFIYEALNLKKKLNKKNILKFKIIF</sequence>
<keyword evidence="2 4" id="KW-0689">Ribosomal protein</keyword>
<dbReference type="InterPro" id="IPR036920">
    <property type="entry name" value="Ribosomal_uL16_sf"/>
</dbReference>
<dbReference type="InterPro" id="IPR047873">
    <property type="entry name" value="Ribosomal_uL16"/>
</dbReference>
<gene>
    <name evidence="4" type="primary">rpl16</name>
</gene>
<proteinExistence type="inferred from homology"/>
<dbReference type="RefSeq" id="YP_009325878.1">
    <property type="nucleotide sequence ID" value="NC_032002.1"/>
</dbReference>
<dbReference type="GO" id="GO:0003735">
    <property type="term" value="F:structural constituent of ribosome"/>
    <property type="evidence" value="ECO:0007669"/>
    <property type="project" value="InterPro"/>
</dbReference>
<dbReference type="AlphaFoldDB" id="A0A1J0F7C6"/>
<keyword evidence="4" id="KW-0496">Mitochondrion</keyword>
<evidence type="ECO:0000313" key="4">
    <source>
        <dbReference type="EMBL" id="APC24870.1"/>
    </source>
</evidence>
<protein>
    <submittedName>
        <fullName evidence="4">Ribosomal protein L16</fullName>
    </submittedName>
</protein>
<comment type="similarity">
    <text evidence="1">Belongs to the universal ribosomal protein uL16 family.</text>
</comment>
<name>A0A1J0F7C6_9FLOR</name>
<reference evidence="4" key="1">
    <citation type="journal article" date="2016" name="Genome Biol. Evol.">
        <title>Red Algal Mitochondrial Genomes are More Complete than Previously Reported.</title>
        <authorList>
            <person name="Salomaki E.D."/>
            <person name="Lane C.E."/>
        </authorList>
    </citation>
    <scope>NUCLEOTIDE SEQUENCE</scope>
</reference>
<dbReference type="GO" id="GO:0006412">
    <property type="term" value="P:translation"/>
    <property type="evidence" value="ECO:0007669"/>
    <property type="project" value="InterPro"/>
</dbReference>
<geneLocation type="mitochondrion" evidence="4"/>
<keyword evidence="3" id="KW-0687">Ribonucleoprotein</keyword>
<organism evidence="4">
    <name type="scientific">Choreocolax polysiphoniae</name>
    <dbReference type="NCBI Taxonomy" id="282351"/>
    <lineage>
        <taxon>Eukaryota</taxon>
        <taxon>Rhodophyta</taxon>
        <taxon>Florideophyceae</taxon>
        <taxon>Rhodymeniophycidae</taxon>
        <taxon>Gigartinales</taxon>
        <taxon>Choreocolacaceae</taxon>
        <taxon>Choreocolax</taxon>
    </lineage>
</organism>
<dbReference type="GO" id="GO:0005840">
    <property type="term" value="C:ribosome"/>
    <property type="evidence" value="ECO:0007669"/>
    <property type="project" value="UniProtKB-KW"/>
</dbReference>
<dbReference type="Gene3D" id="3.90.1170.10">
    <property type="entry name" value="Ribosomal protein L10e/L16"/>
    <property type="match status" value="1"/>
</dbReference>
<evidence type="ECO:0000256" key="1">
    <source>
        <dbReference type="ARBA" id="ARBA00008931"/>
    </source>
</evidence>
<dbReference type="GeneID" id="30413281"/>
<dbReference type="Pfam" id="PF00252">
    <property type="entry name" value="Ribosomal_L16"/>
    <property type="match status" value="1"/>
</dbReference>
<accession>A0A1J0F7C6</accession>
<dbReference type="EMBL" id="KX687877">
    <property type="protein sequence ID" value="APC24870.1"/>
    <property type="molecule type" value="Genomic_DNA"/>
</dbReference>
<evidence type="ECO:0000256" key="3">
    <source>
        <dbReference type="ARBA" id="ARBA00023274"/>
    </source>
</evidence>
<evidence type="ECO:0000256" key="2">
    <source>
        <dbReference type="ARBA" id="ARBA00022980"/>
    </source>
</evidence>